<dbReference type="AlphaFoldDB" id="A0A0F5K104"/>
<dbReference type="Gene3D" id="3.90.76.10">
    <property type="entry name" value="Dipeptide-binding Protein, Domain 1"/>
    <property type="match status" value="1"/>
</dbReference>
<dbReference type="GO" id="GO:0015833">
    <property type="term" value="P:peptide transport"/>
    <property type="evidence" value="ECO:0007669"/>
    <property type="project" value="TreeGrafter"/>
</dbReference>
<keyword evidence="2" id="KW-0732">Signal</keyword>
<evidence type="ECO:0000313" key="4">
    <source>
        <dbReference type="EMBL" id="KKB63595.1"/>
    </source>
</evidence>
<dbReference type="STRING" id="28092.WM40_10725"/>
<dbReference type="Pfam" id="PF00496">
    <property type="entry name" value="SBP_bac_5"/>
    <property type="match status" value="1"/>
</dbReference>
<dbReference type="GO" id="GO:0043190">
    <property type="term" value="C:ATP-binding cassette (ABC) transporter complex"/>
    <property type="evidence" value="ECO:0007669"/>
    <property type="project" value="InterPro"/>
</dbReference>
<feature type="domain" description="Solute-binding protein family 5" evidence="3">
    <location>
        <begin position="60"/>
        <end position="413"/>
    </location>
</feature>
<dbReference type="InterPro" id="IPR030678">
    <property type="entry name" value="Peptide/Ni-bd"/>
</dbReference>
<name>A0A0F5K104_9BURK</name>
<evidence type="ECO:0000313" key="5">
    <source>
        <dbReference type="Proteomes" id="UP000033618"/>
    </source>
</evidence>
<dbReference type="InterPro" id="IPR039424">
    <property type="entry name" value="SBP_5"/>
</dbReference>
<dbReference type="GO" id="GO:0030288">
    <property type="term" value="C:outer membrane-bounded periplasmic space"/>
    <property type="evidence" value="ECO:0007669"/>
    <property type="project" value="UniProtKB-ARBA"/>
</dbReference>
<organism evidence="4 5">
    <name type="scientific">Robbsia andropogonis</name>
    <dbReference type="NCBI Taxonomy" id="28092"/>
    <lineage>
        <taxon>Bacteria</taxon>
        <taxon>Pseudomonadati</taxon>
        <taxon>Pseudomonadota</taxon>
        <taxon>Betaproteobacteria</taxon>
        <taxon>Burkholderiales</taxon>
        <taxon>Burkholderiaceae</taxon>
        <taxon>Robbsia</taxon>
    </lineage>
</organism>
<proteinExistence type="inferred from homology"/>
<accession>A0A0F5K104</accession>
<sequence length="494" mass="54773">MLPLDFARAQQPSAGDVLNIAYISDVPGWDPTAVTVPQAQSIYTTVFDSPLRYSPKLVLQPRQIKSWKWQDNNAQRLEVELRDDILFHDGSKLTTADLKYSLHDRPAQDKKLAVGGMFNTLQDVEIISSTRAVMVYNRPTPTAPIYFAFLAGYIIPKAYIEKVGAEAFQAKPVGAGPYRVVGYERGSRIVLEAFDRYWGGAPAIKNVTIQITPDPTARVAAIESGRASVAVQIPLRETMRLSKMPGITTKIYPYSEIYMLRMPNYVKPFDDINVRQAMHYAIDTQALSKAFYGGVARPVSVVAVPGSPADVPGFTFPYDPKKAIEALAKSGYGPSKPVKVPFLTTNGTFPSDYDVARAIVGMWQKVGIEAELTQTTMAHVIGQIQATKMPGVLLYSWANATGDPENYTGRLLDPRLRFSAWKDPALGPRIDALMTETDEAKRMQGYRDLNKQSSEETWVVPLLQAVTTIAYRSNVEVTVFDSGYILPVEYKRKG</sequence>
<dbReference type="Gene3D" id="3.10.105.10">
    <property type="entry name" value="Dipeptide-binding Protein, Domain 3"/>
    <property type="match status" value="1"/>
</dbReference>
<reference evidence="4 5" key="1">
    <citation type="submission" date="2015-03" db="EMBL/GenBank/DDBJ databases">
        <title>Draft Genome Sequence of Burkholderia andropogonis type strain ICMP2807, isolated from Sorghum bicolor.</title>
        <authorList>
            <person name="Lopes-Santos L."/>
            <person name="Castro D.B."/>
            <person name="Ottoboni L.M."/>
            <person name="Park D."/>
            <person name="Weirc B.S."/>
            <person name="Destefano S.A."/>
        </authorList>
    </citation>
    <scope>NUCLEOTIDE SEQUENCE [LARGE SCALE GENOMIC DNA]</scope>
    <source>
        <strain evidence="4 5">ICMP2807</strain>
    </source>
</reference>
<evidence type="ECO:0000256" key="1">
    <source>
        <dbReference type="ARBA" id="ARBA00005695"/>
    </source>
</evidence>
<dbReference type="PANTHER" id="PTHR30290:SF38">
    <property type="entry name" value="D,D-DIPEPTIDE-BINDING PERIPLASMIC PROTEIN DDPA-RELATED"/>
    <property type="match status" value="1"/>
</dbReference>
<comment type="caution">
    <text evidence="4">The sequence shown here is derived from an EMBL/GenBank/DDBJ whole genome shotgun (WGS) entry which is preliminary data.</text>
</comment>
<dbReference type="PATRIC" id="fig|28092.6.peg.2529"/>
<dbReference type="Gene3D" id="3.40.190.10">
    <property type="entry name" value="Periplasmic binding protein-like II"/>
    <property type="match status" value="1"/>
</dbReference>
<comment type="similarity">
    <text evidence="1">Belongs to the bacterial solute-binding protein 5 family.</text>
</comment>
<dbReference type="EMBL" id="LAQU01000009">
    <property type="protein sequence ID" value="KKB63595.1"/>
    <property type="molecule type" value="Genomic_DNA"/>
</dbReference>
<evidence type="ECO:0000256" key="2">
    <source>
        <dbReference type="ARBA" id="ARBA00022729"/>
    </source>
</evidence>
<dbReference type="Proteomes" id="UP000033618">
    <property type="component" value="Unassembled WGS sequence"/>
</dbReference>
<keyword evidence="5" id="KW-1185">Reference proteome</keyword>
<protein>
    <submittedName>
        <fullName evidence="4">ABC transporter substrate-binding protein</fullName>
    </submittedName>
</protein>
<dbReference type="InterPro" id="IPR000914">
    <property type="entry name" value="SBP_5_dom"/>
</dbReference>
<evidence type="ECO:0000259" key="3">
    <source>
        <dbReference type="Pfam" id="PF00496"/>
    </source>
</evidence>
<dbReference type="SUPFAM" id="SSF53850">
    <property type="entry name" value="Periplasmic binding protein-like II"/>
    <property type="match status" value="1"/>
</dbReference>
<dbReference type="PANTHER" id="PTHR30290">
    <property type="entry name" value="PERIPLASMIC BINDING COMPONENT OF ABC TRANSPORTER"/>
    <property type="match status" value="1"/>
</dbReference>
<dbReference type="GO" id="GO:1904680">
    <property type="term" value="F:peptide transmembrane transporter activity"/>
    <property type="evidence" value="ECO:0007669"/>
    <property type="project" value="TreeGrafter"/>
</dbReference>
<gene>
    <name evidence="4" type="ORF">WM40_10725</name>
</gene>
<dbReference type="PIRSF" id="PIRSF002741">
    <property type="entry name" value="MppA"/>
    <property type="match status" value="1"/>
</dbReference>